<name>A0A8H7CMB7_9AGAR</name>
<feature type="transmembrane region" description="Helical" evidence="9">
    <location>
        <begin position="12"/>
        <end position="34"/>
    </location>
</feature>
<evidence type="ECO:0000256" key="5">
    <source>
        <dbReference type="ARBA" id="ARBA00023004"/>
    </source>
</evidence>
<organism evidence="10 11">
    <name type="scientific">Mycena venus</name>
    <dbReference type="NCBI Taxonomy" id="2733690"/>
    <lineage>
        <taxon>Eukaryota</taxon>
        <taxon>Fungi</taxon>
        <taxon>Dikarya</taxon>
        <taxon>Basidiomycota</taxon>
        <taxon>Agaricomycotina</taxon>
        <taxon>Agaricomycetes</taxon>
        <taxon>Agaricomycetidae</taxon>
        <taxon>Agaricales</taxon>
        <taxon>Marasmiineae</taxon>
        <taxon>Mycenaceae</taxon>
        <taxon>Mycena</taxon>
    </lineage>
</organism>
<protein>
    <recommendedName>
        <fullName evidence="12">Cytochrome P450</fullName>
    </recommendedName>
</protein>
<dbReference type="GO" id="GO:0020037">
    <property type="term" value="F:heme binding"/>
    <property type="evidence" value="ECO:0007669"/>
    <property type="project" value="InterPro"/>
</dbReference>
<dbReference type="AlphaFoldDB" id="A0A8H7CMB7"/>
<evidence type="ECO:0000313" key="11">
    <source>
        <dbReference type="Proteomes" id="UP000620124"/>
    </source>
</evidence>
<keyword evidence="6 8" id="KW-0503">Monooxygenase</keyword>
<evidence type="ECO:0000256" key="1">
    <source>
        <dbReference type="ARBA" id="ARBA00001971"/>
    </source>
</evidence>
<dbReference type="PROSITE" id="PS00086">
    <property type="entry name" value="CYTOCHROME_P450"/>
    <property type="match status" value="1"/>
</dbReference>
<proteinExistence type="inferred from homology"/>
<dbReference type="Pfam" id="PF00067">
    <property type="entry name" value="p450"/>
    <property type="match status" value="1"/>
</dbReference>
<reference evidence="10" key="1">
    <citation type="submission" date="2020-05" db="EMBL/GenBank/DDBJ databases">
        <title>Mycena genomes resolve the evolution of fungal bioluminescence.</title>
        <authorList>
            <person name="Tsai I.J."/>
        </authorList>
    </citation>
    <scope>NUCLEOTIDE SEQUENCE</scope>
    <source>
        <strain evidence="10">CCC161011</strain>
    </source>
</reference>
<keyword evidence="9" id="KW-0472">Membrane</keyword>
<dbReference type="PANTHER" id="PTHR46206">
    <property type="entry name" value="CYTOCHROME P450"/>
    <property type="match status" value="1"/>
</dbReference>
<evidence type="ECO:0008006" key="12">
    <source>
        <dbReference type="Google" id="ProtNLM"/>
    </source>
</evidence>
<feature type="binding site" description="axial binding residue" evidence="7">
    <location>
        <position position="501"/>
    </location>
    <ligand>
        <name>heme</name>
        <dbReference type="ChEBI" id="CHEBI:30413"/>
    </ligand>
    <ligandPart>
        <name>Fe</name>
        <dbReference type="ChEBI" id="CHEBI:18248"/>
    </ligandPart>
</feature>
<evidence type="ECO:0000256" key="9">
    <source>
        <dbReference type="SAM" id="Phobius"/>
    </source>
</evidence>
<keyword evidence="9" id="KW-0812">Transmembrane</keyword>
<comment type="similarity">
    <text evidence="2 8">Belongs to the cytochrome P450 family.</text>
</comment>
<gene>
    <name evidence="10" type="ORF">MVEN_01730100</name>
</gene>
<keyword evidence="4 8" id="KW-0560">Oxidoreductase</keyword>
<feature type="transmembrane region" description="Helical" evidence="9">
    <location>
        <begin position="311"/>
        <end position="331"/>
    </location>
</feature>
<comment type="caution">
    <text evidence="10">The sequence shown here is derived from an EMBL/GenBank/DDBJ whole genome shotgun (WGS) entry which is preliminary data.</text>
</comment>
<dbReference type="PRINTS" id="PR00465">
    <property type="entry name" value="EP450IV"/>
</dbReference>
<dbReference type="OrthoDB" id="1844152at2759"/>
<dbReference type="GO" id="GO:0004497">
    <property type="term" value="F:monooxygenase activity"/>
    <property type="evidence" value="ECO:0007669"/>
    <property type="project" value="UniProtKB-KW"/>
</dbReference>
<dbReference type="SUPFAM" id="SSF48264">
    <property type="entry name" value="Cytochrome P450"/>
    <property type="match status" value="1"/>
</dbReference>
<dbReference type="Gene3D" id="1.10.630.10">
    <property type="entry name" value="Cytochrome P450"/>
    <property type="match status" value="1"/>
</dbReference>
<dbReference type="CDD" id="cd11041">
    <property type="entry name" value="CYP503A1-like"/>
    <property type="match status" value="1"/>
</dbReference>
<accession>A0A8H7CMB7</accession>
<evidence type="ECO:0000256" key="6">
    <source>
        <dbReference type="ARBA" id="ARBA00023033"/>
    </source>
</evidence>
<evidence type="ECO:0000256" key="3">
    <source>
        <dbReference type="ARBA" id="ARBA00022723"/>
    </source>
</evidence>
<keyword evidence="9" id="KW-1133">Transmembrane helix</keyword>
<dbReference type="Proteomes" id="UP000620124">
    <property type="component" value="Unassembled WGS sequence"/>
</dbReference>
<dbReference type="InterPro" id="IPR001128">
    <property type="entry name" value="Cyt_P450"/>
</dbReference>
<keyword evidence="11" id="KW-1185">Reference proteome</keyword>
<evidence type="ECO:0000256" key="8">
    <source>
        <dbReference type="RuleBase" id="RU000461"/>
    </source>
</evidence>
<dbReference type="GO" id="GO:0016705">
    <property type="term" value="F:oxidoreductase activity, acting on paired donors, with incorporation or reduction of molecular oxygen"/>
    <property type="evidence" value="ECO:0007669"/>
    <property type="project" value="InterPro"/>
</dbReference>
<dbReference type="EMBL" id="JACAZI010000016">
    <property type="protein sequence ID" value="KAF7343000.1"/>
    <property type="molecule type" value="Genomic_DNA"/>
</dbReference>
<dbReference type="InterPro" id="IPR017972">
    <property type="entry name" value="Cyt_P450_CS"/>
</dbReference>
<dbReference type="GO" id="GO:0005506">
    <property type="term" value="F:iron ion binding"/>
    <property type="evidence" value="ECO:0007669"/>
    <property type="project" value="InterPro"/>
</dbReference>
<keyword evidence="7 8" id="KW-0349">Heme</keyword>
<dbReference type="PANTHER" id="PTHR46206:SF1">
    <property type="entry name" value="P450, PUTATIVE (EUROFUNG)-RELATED"/>
    <property type="match status" value="1"/>
</dbReference>
<keyword evidence="5 7" id="KW-0408">Iron</keyword>
<dbReference type="InterPro" id="IPR036396">
    <property type="entry name" value="Cyt_P450_sf"/>
</dbReference>
<evidence type="ECO:0000313" key="10">
    <source>
        <dbReference type="EMBL" id="KAF7343000.1"/>
    </source>
</evidence>
<evidence type="ECO:0000256" key="4">
    <source>
        <dbReference type="ARBA" id="ARBA00023002"/>
    </source>
</evidence>
<evidence type="ECO:0000256" key="7">
    <source>
        <dbReference type="PIRSR" id="PIRSR602403-1"/>
    </source>
</evidence>
<evidence type="ECO:0000256" key="2">
    <source>
        <dbReference type="ARBA" id="ARBA00010617"/>
    </source>
</evidence>
<dbReference type="InterPro" id="IPR002403">
    <property type="entry name" value="Cyt_P450_E_grp-IV"/>
</dbReference>
<keyword evidence="3 7" id="KW-0479">Metal-binding</keyword>
<sequence>MLDYFYSTLPFHIALFTAAVSGLISLLFVFLFFVSNLKARKEHASVPPSLPWMGTKPQIFSAIRANFRGLVDSVALYTQGYCKFSKADKIFVVPTWTKGPQIILPPSMGNWLASRPDAILNAKDCTFETAQFAYTVGHPEITSNDMIDLLIKRELTRTIGTLNNELLEEIEGSMDGIFGTDGEWREVGVFDSLTRTVGRVANRVFVGKELCSNMDFVMAGTHFARDISVSSYILHLFPKFMKPAVAWFATMPNRRHSGVAMKYLKPLIKERIEDMKHKEADPTYAWEEPNDFITWMVRESFKRNTEDETSVYALAYRVVLLNFAAITSVIISSQRFHSYLPFVIYSTTTIMSTNALLDIWSAPNSEELVAALREEAERVLHEHNGEWTKAAVTKLHRLDSAIRESARISGVGGTAMARRVRADNGITLPNGLVVPKNATVGVSMDGLHFDEAYYDRVNEFDAFRFSRAREEPGYGEKPHTNEDLVTTSVHWLPFSHGIHACPGRFFAANNIKMILAQILLNYDIQPFPSRPPNISLGDISVVPVKAKMMIRRRNVKA</sequence>
<comment type="cofactor">
    <cofactor evidence="1 7">
        <name>heme</name>
        <dbReference type="ChEBI" id="CHEBI:30413"/>
    </cofactor>
</comment>